<feature type="compositionally biased region" description="Low complexity" evidence="2">
    <location>
        <begin position="33"/>
        <end position="52"/>
    </location>
</feature>
<dbReference type="Ensembl" id="ENSBTAT00000130601.1">
    <property type="protein sequence ID" value="ENSBTAP00000097013.1"/>
    <property type="gene ID" value="ENSBTAG00000058538.1"/>
</dbReference>
<evidence type="ECO:0008006" key="5">
    <source>
        <dbReference type="Google" id="ProtNLM"/>
    </source>
</evidence>
<keyword evidence="4" id="KW-1185">Reference proteome</keyword>
<sequence>SGWSPRAPRTRKSPAGLRLGARRPPPSSPPPGSAAASSRAWLPRPAARWAAGTPPPPARARAKNSYLLQLRSIRRHIPSQPANGPAGAAKDVTEESITEDDKRRNYGGVYVGLPSEAVNMVSNQTKTVQKN</sequence>
<evidence type="ECO:0000313" key="3">
    <source>
        <dbReference type="Ensembl" id="ENSBTAP00000097013.1"/>
    </source>
</evidence>
<organism evidence="3 4">
    <name type="scientific">Bos taurus</name>
    <name type="common">Bovine</name>
    <dbReference type="NCBI Taxonomy" id="9913"/>
    <lineage>
        <taxon>Eukaryota</taxon>
        <taxon>Metazoa</taxon>
        <taxon>Chordata</taxon>
        <taxon>Craniata</taxon>
        <taxon>Vertebrata</taxon>
        <taxon>Euteleostomi</taxon>
        <taxon>Mammalia</taxon>
        <taxon>Eutheria</taxon>
        <taxon>Laurasiatheria</taxon>
        <taxon>Artiodactyla</taxon>
        <taxon>Ruminantia</taxon>
        <taxon>Pecora</taxon>
        <taxon>Bovidae</taxon>
        <taxon>Bovinae</taxon>
        <taxon>Bos</taxon>
    </lineage>
</organism>
<protein>
    <recommendedName>
        <fullName evidence="5">Overexpressed in colon carcinoma 1 protein</fullName>
    </recommendedName>
</protein>
<dbReference type="AlphaFoldDB" id="A0AAA9TJB4"/>
<feature type="region of interest" description="Disordered" evidence="2">
    <location>
        <begin position="76"/>
        <end position="105"/>
    </location>
</feature>
<evidence type="ECO:0000313" key="4">
    <source>
        <dbReference type="Proteomes" id="UP000009136"/>
    </source>
</evidence>
<comment type="similarity">
    <text evidence="1">Belongs to the OCC1 family.</text>
</comment>
<evidence type="ECO:0000256" key="1">
    <source>
        <dbReference type="ARBA" id="ARBA00005237"/>
    </source>
</evidence>
<reference evidence="3" key="1">
    <citation type="submission" date="2018-03" db="EMBL/GenBank/DDBJ databases">
        <title>ARS-UCD1.2.</title>
        <authorList>
            <person name="Rosen B.D."/>
            <person name="Bickhart D.M."/>
            <person name="Koren S."/>
            <person name="Schnabel R.D."/>
            <person name="Hall R."/>
            <person name="Zimin A."/>
            <person name="Dreischer C."/>
            <person name="Schultheiss S."/>
            <person name="Schroeder S.G."/>
            <person name="Elsik C.G."/>
            <person name="Couldrey C."/>
            <person name="Liu G.E."/>
            <person name="Van Tassell C.P."/>
            <person name="Phillippy A.M."/>
            <person name="Smith T.P.L."/>
            <person name="Medrano J.F."/>
        </authorList>
    </citation>
    <scope>NUCLEOTIDE SEQUENCE [LARGE SCALE GENOMIC DNA]</scope>
    <source>
        <strain evidence="3">Hereford</strain>
    </source>
</reference>
<name>A0AAA9TJB4_BOVIN</name>
<proteinExistence type="inferred from homology"/>
<dbReference type="Pfam" id="PF15506">
    <property type="entry name" value="OCC1"/>
    <property type="match status" value="1"/>
</dbReference>
<feature type="compositionally biased region" description="Pro residues" evidence="2">
    <location>
        <begin position="23"/>
        <end position="32"/>
    </location>
</feature>
<feature type="region of interest" description="Disordered" evidence="2">
    <location>
        <begin position="1"/>
        <end position="64"/>
    </location>
</feature>
<dbReference type="Proteomes" id="UP000009136">
    <property type="component" value="Chromosome 5"/>
</dbReference>
<dbReference type="PANTHER" id="PTHR38502:SF1">
    <property type="entry name" value="OVEREXPRESSED IN COLON CARCINOMA 1 PROTEIN"/>
    <property type="match status" value="1"/>
</dbReference>
<reference evidence="3" key="2">
    <citation type="submission" date="2025-03" db="UniProtKB">
        <authorList>
            <consortium name="Ensembl"/>
        </authorList>
    </citation>
    <scope>IDENTIFICATION</scope>
    <source>
        <strain evidence="3">Hereford</strain>
    </source>
</reference>
<dbReference type="InterPro" id="IPR029133">
    <property type="entry name" value="OCC1"/>
</dbReference>
<dbReference type="GeneTree" id="ENSGT00970000197072"/>
<evidence type="ECO:0000256" key="2">
    <source>
        <dbReference type="SAM" id="MobiDB-lite"/>
    </source>
</evidence>
<accession>A0AAA9TJB4</accession>
<dbReference type="PANTHER" id="PTHR38502">
    <property type="entry name" value="OVEREXPRESSED IN COLON CARCINOMA 1 PROTEIN"/>
    <property type="match status" value="1"/>
</dbReference>